<accession>A0A0A7PID8</accession>
<dbReference type="InterPro" id="IPR014729">
    <property type="entry name" value="Rossmann-like_a/b/a_fold"/>
</dbReference>
<name>A0A0A7PID8_9SPHN</name>
<protein>
    <recommendedName>
        <fullName evidence="3">Phosphoadenosine phosphosulphate reductase domain-containing protein</fullName>
    </recommendedName>
</protein>
<dbReference type="HOGENOM" id="CLU_075072_0_0_5"/>
<evidence type="ECO:0008006" key="3">
    <source>
        <dbReference type="Google" id="ProtNLM"/>
    </source>
</evidence>
<dbReference type="STRING" id="1515612.SKP52_14170"/>
<proteinExistence type="predicted"/>
<reference evidence="1 2" key="1">
    <citation type="journal article" date="2015" name="Int. J. Syst. Evol. Microbiol.">
        <title>Description of Sphingopyxis fribergensis sp. nov. - a soil bacterium with the ability to degrade styrene and phenylacetic acid.</title>
        <authorList>
            <person name="Oelschlagel M."/>
            <person name="Ruckert C."/>
            <person name="Kalinowski J."/>
            <person name="Schmidt G."/>
            <person name="Schlomann M."/>
            <person name="Tischler D."/>
        </authorList>
    </citation>
    <scope>NUCLEOTIDE SEQUENCE [LARGE SCALE GENOMIC DNA]</scope>
    <source>
        <strain evidence="1 2">Kp5.2</strain>
    </source>
</reference>
<dbReference type="SUPFAM" id="SSF52402">
    <property type="entry name" value="Adenine nucleotide alpha hydrolases-like"/>
    <property type="match status" value="1"/>
</dbReference>
<dbReference type="KEGG" id="sphk:SKP52_14170"/>
<dbReference type="AlphaFoldDB" id="A0A0A7PID8"/>
<organism evidence="1 2">
    <name type="scientific">Sphingopyxis fribergensis</name>
    <dbReference type="NCBI Taxonomy" id="1515612"/>
    <lineage>
        <taxon>Bacteria</taxon>
        <taxon>Pseudomonadati</taxon>
        <taxon>Pseudomonadota</taxon>
        <taxon>Alphaproteobacteria</taxon>
        <taxon>Sphingomonadales</taxon>
        <taxon>Sphingomonadaceae</taxon>
        <taxon>Sphingopyxis</taxon>
    </lineage>
</organism>
<evidence type="ECO:0000313" key="2">
    <source>
        <dbReference type="Proteomes" id="UP000030907"/>
    </source>
</evidence>
<keyword evidence="2" id="KW-1185">Reference proteome</keyword>
<dbReference type="Proteomes" id="UP000030907">
    <property type="component" value="Chromosome"/>
</dbReference>
<sequence length="325" mass="36840">MAAALARLASGVWLRPCLTDDPALPRTPVIAAWGMGLDSTAMIIEWVARGRPLDLVLTADTGSERPETYDYLPIFQRWMDVRGIAHEIVRYAPKRFKHWPPYFSLLENCLTNATLPSISFGRHSCSQKWKIQPQDKWVESWDLAKQAWARGDKVIKLIGYDASPADSRRYAHREGHVDPRYDYCYPLRDWGWDRHQCTARIKAEGLPVPVKSSCFFCAAMKPHEVQTLPAWCLRLIVLMEARAAPRLINVEGLWRRSTGARPGTMTEFIRGRGLLPPLEIAAIVNGAPVALVEFQAVAAQFPVEARPPLREWIDRFNEGVMRLAA</sequence>
<evidence type="ECO:0000313" key="1">
    <source>
        <dbReference type="EMBL" id="AJA09719.1"/>
    </source>
</evidence>
<dbReference type="EMBL" id="CP009122">
    <property type="protein sequence ID" value="AJA09719.1"/>
    <property type="molecule type" value="Genomic_DNA"/>
</dbReference>
<gene>
    <name evidence="1" type="ORF">SKP52_14170</name>
</gene>
<dbReference type="Gene3D" id="3.40.50.620">
    <property type="entry name" value="HUPs"/>
    <property type="match status" value="1"/>
</dbReference>